<evidence type="ECO:0000313" key="15">
    <source>
        <dbReference type="Proteomes" id="UP000823631"/>
    </source>
</evidence>
<reference evidence="14" key="2">
    <citation type="journal article" date="2021" name="PeerJ">
        <title>Extensive microbial diversity within the chicken gut microbiome revealed by metagenomics and culture.</title>
        <authorList>
            <person name="Gilroy R."/>
            <person name="Ravi A."/>
            <person name="Getino M."/>
            <person name="Pursley I."/>
            <person name="Horton D.L."/>
            <person name="Alikhan N.F."/>
            <person name="Baker D."/>
            <person name="Gharbi K."/>
            <person name="Hall N."/>
            <person name="Watson M."/>
            <person name="Adriaenssens E.M."/>
            <person name="Foster-Nyarko E."/>
            <person name="Jarju S."/>
            <person name="Secka A."/>
            <person name="Antonio M."/>
            <person name="Oren A."/>
            <person name="Chaudhuri R.R."/>
            <person name="La Ragione R."/>
            <person name="Hildebrand F."/>
            <person name="Pallen M.J."/>
        </authorList>
    </citation>
    <scope>NUCLEOTIDE SEQUENCE</scope>
    <source>
        <strain evidence="14">17213</strain>
    </source>
</reference>
<evidence type="ECO:0000259" key="13">
    <source>
        <dbReference type="Pfam" id="PF00696"/>
    </source>
</evidence>
<name>A0A9D9D9H6_9GAMM</name>
<sequence>MVEPVILKLSGKALNAKDELDALFQALKGRPALIVHGGGVEVDELLHKLGIESRRIDGLRVTTKEELFYISAVLAGACSRGLQAKAVAAGLNALSIITTDYHFLKTARLDPKYGEVGTAAPDDGSEVRALIERGYTPIMASLGIMADGSLLNINADDAAVAAATALKGSLVFLSDVKGVLNDGALLPELTEGKAQELIANGVISGGMTVKVNQAFAAARALHRPIYIGSIFDPDVIKFVETGAAFGTRIVPAGL</sequence>
<keyword evidence="6 14" id="KW-0808">Transferase</keyword>
<dbReference type="InterPro" id="IPR004662">
    <property type="entry name" value="AcgluKinase_fam"/>
</dbReference>
<dbReference type="PANTHER" id="PTHR23342">
    <property type="entry name" value="N-ACETYLGLUTAMATE SYNTHASE"/>
    <property type="match status" value="1"/>
</dbReference>
<comment type="pathway">
    <text evidence="1">Amino-acid biosynthesis; L-arginine biosynthesis; N(2)-acetyl-L-ornithine from L-glutamate: step 2/4.</text>
</comment>
<keyword evidence="4" id="KW-0055">Arginine biosynthesis</keyword>
<dbReference type="Pfam" id="PF00696">
    <property type="entry name" value="AA_kinase"/>
    <property type="match status" value="1"/>
</dbReference>
<dbReference type="GO" id="GO:0005737">
    <property type="term" value="C:cytoplasm"/>
    <property type="evidence" value="ECO:0007669"/>
    <property type="project" value="InterPro"/>
</dbReference>
<organism evidence="14 15">
    <name type="scientific">Candidatus Avisuccinivibrio stercorigallinarum</name>
    <dbReference type="NCBI Taxonomy" id="2840704"/>
    <lineage>
        <taxon>Bacteria</taxon>
        <taxon>Pseudomonadati</taxon>
        <taxon>Pseudomonadota</taxon>
        <taxon>Gammaproteobacteria</taxon>
        <taxon>Aeromonadales</taxon>
        <taxon>Succinivibrionaceae</taxon>
        <taxon>Succinivibrionaceae incertae sedis</taxon>
        <taxon>Candidatus Avisuccinivibrio</taxon>
    </lineage>
</organism>
<evidence type="ECO:0000256" key="6">
    <source>
        <dbReference type="ARBA" id="ARBA00022679"/>
    </source>
</evidence>
<dbReference type="InterPro" id="IPR001048">
    <property type="entry name" value="Asp/Glu/Uridylate_kinase"/>
</dbReference>
<evidence type="ECO:0000256" key="12">
    <source>
        <dbReference type="ARBA" id="ARBA00048141"/>
    </source>
</evidence>
<dbReference type="GO" id="GO:0006526">
    <property type="term" value="P:L-arginine biosynthetic process"/>
    <property type="evidence" value="ECO:0007669"/>
    <property type="project" value="UniProtKB-KW"/>
</dbReference>
<dbReference type="EMBL" id="JADINH010000013">
    <property type="protein sequence ID" value="MBO8414928.1"/>
    <property type="molecule type" value="Genomic_DNA"/>
</dbReference>
<dbReference type="AlphaFoldDB" id="A0A9D9D9H6"/>
<gene>
    <name evidence="14" type="primary">argB</name>
    <name evidence="14" type="ORF">IAB19_00905</name>
</gene>
<evidence type="ECO:0000256" key="3">
    <source>
        <dbReference type="ARBA" id="ARBA00021197"/>
    </source>
</evidence>
<evidence type="ECO:0000256" key="1">
    <source>
        <dbReference type="ARBA" id="ARBA00004828"/>
    </source>
</evidence>
<dbReference type="Gene3D" id="3.40.1160.10">
    <property type="entry name" value="Acetylglutamate kinase-like"/>
    <property type="match status" value="1"/>
</dbReference>
<feature type="domain" description="Aspartate/glutamate/uridylate kinase" evidence="13">
    <location>
        <begin position="5"/>
        <end position="228"/>
    </location>
</feature>
<keyword evidence="9" id="KW-0067">ATP-binding</keyword>
<evidence type="ECO:0000313" key="14">
    <source>
        <dbReference type="EMBL" id="MBO8414928.1"/>
    </source>
</evidence>
<keyword evidence="5" id="KW-0028">Amino-acid biosynthesis</keyword>
<keyword evidence="8 14" id="KW-0418">Kinase</keyword>
<dbReference type="NCBIfam" id="TIGR00761">
    <property type="entry name" value="argB"/>
    <property type="match status" value="1"/>
</dbReference>
<protein>
    <recommendedName>
        <fullName evidence="3">Acetylglutamate kinase</fullName>
        <ecNumber evidence="2">2.7.2.8</ecNumber>
    </recommendedName>
    <alternativeName>
        <fullName evidence="10">N-acetyl-L-glutamate 5-phosphotransferase</fullName>
    </alternativeName>
    <alternativeName>
        <fullName evidence="11">NAG kinase</fullName>
    </alternativeName>
</protein>
<dbReference type="EC" id="2.7.2.8" evidence="2"/>
<evidence type="ECO:0000256" key="9">
    <source>
        <dbReference type="ARBA" id="ARBA00022840"/>
    </source>
</evidence>
<dbReference type="PANTHER" id="PTHR23342:SF0">
    <property type="entry name" value="N-ACETYLGLUTAMATE SYNTHASE, MITOCHONDRIAL"/>
    <property type="match status" value="1"/>
</dbReference>
<evidence type="ECO:0000256" key="5">
    <source>
        <dbReference type="ARBA" id="ARBA00022605"/>
    </source>
</evidence>
<evidence type="ECO:0000256" key="4">
    <source>
        <dbReference type="ARBA" id="ARBA00022571"/>
    </source>
</evidence>
<comment type="catalytic activity">
    <reaction evidence="12">
        <text>N-acetyl-L-glutamate + ATP = N-acetyl-L-glutamyl 5-phosphate + ADP</text>
        <dbReference type="Rhea" id="RHEA:14629"/>
        <dbReference type="ChEBI" id="CHEBI:30616"/>
        <dbReference type="ChEBI" id="CHEBI:44337"/>
        <dbReference type="ChEBI" id="CHEBI:57936"/>
        <dbReference type="ChEBI" id="CHEBI:456216"/>
        <dbReference type="EC" id="2.7.2.8"/>
    </reaction>
</comment>
<evidence type="ECO:0000256" key="2">
    <source>
        <dbReference type="ARBA" id="ARBA00013065"/>
    </source>
</evidence>
<dbReference type="InterPro" id="IPR036393">
    <property type="entry name" value="AceGlu_kinase-like_sf"/>
</dbReference>
<accession>A0A9D9D9H6</accession>
<comment type="caution">
    <text evidence="14">The sequence shown here is derived from an EMBL/GenBank/DDBJ whole genome shotgun (WGS) entry which is preliminary data.</text>
</comment>
<dbReference type="Proteomes" id="UP000823631">
    <property type="component" value="Unassembled WGS sequence"/>
</dbReference>
<dbReference type="SUPFAM" id="SSF53633">
    <property type="entry name" value="Carbamate kinase-like"/>
    <property type="match status" value="1"/>
</dbReference>
<evidence type="ECO:0000256" key="8">
    <source>
        <dbReference type="ARBA" id="ARBA00022777"/>
    </source>
</evidence>
<dbReference type="GO" id="GO:0005524">
    <property type="term" value="F:ATP binding"/>
    <property type="evidence" value="ECO:0007669"/>
    <property type="project" value="UniProtKB-KW"/>
</dbReference>
<evidence type="ECO:0000256" key="7">
    <source>
        <dbReference type="ARBA" id="ARBA00022741"/>
    </source>
</evidence>
<evidence type="ECO:0000256" key="10">
    <source>
        <dbReference type="ARBA" id="ARBA00030178"/>
    </source>
</evidence>
<proteinExistence type="predicted"/>
<reference evidence="14" key="1">
    <citation type="submission" date="2020-10" db="EMBL/GenBank/DDBJ databases">
        <authorList>
            <person name="Gilroy R."/>
        </authorList>
    </citation>
    <scope>NUCLEOTIDE SEQUENCE</scope>
    <source>
        <strain evidence="14">17213</strain>
    </source>
</reference>
<dbReference type="GO" id="GO:0003991">
    <property type="term" value="F:acetylglutamate kinase activity"/>
    <property type="evidence" value="ECO:0007669"/>
    <property type="project" value="UniProtKB-EC"/>
</dbReference>
<evidence type="ECO:0000256" key="11">
    <source>
        <dbReference type="ARBA" id="ARBA00030639"/>
    </source>
</evidence>
<dbReference type="PIRSF" id="PIRSF000728">
    <property type="entry name" value="NAGK"/>
    <property type="match status" value="1"/>
</dbReference>
<keyword evidence="7" id="KW-0547">Nucleotide-binding</keyword>